<organism evidence="2 3">
    <name type="scientific">Corallococcus terminator</name>
    <dbReference type="NCBI Taxonomy" id="2316733"/>
    <lineage>
        <taxon>Bacteria</taxon>
        <taxon>Pseudomonadati</taxon>
        <taxon>Myxococcota</taxon>
        <taxon>Myxococcia</taxon>
        <taxon>Myxococcales</taxon>
        <taxon>Cystobacterineae</taxon>
        <taxon>Myxococcaceae</taxon>
        <taxon>Corallococcus</taxon>
    </lineage>
</organism>
<dbReference type="AlphaFoldDB" id="A0A3A8HUW3"/>
<keyword evidence="3" id="KW-1185">Reference proteome</keyword>
<dbReference type="EMBL" id="RAVZ01000378">
    <property type="protein sequence ID" value="RKG74206.1"/>
    <property type="molecule type" value="Genomic_DNA"/>
</dbReference>
<dbReference type="OrthoDB" id="5519522at2"/>
<feature type="compositionally biased region" description="Polar residues" evidence="1">
    <location>
        <begin position="155"/>
        <end position="164"/>
    </location>
</feature>
<evidence type="ECO:0000313" key="2">
    <source>
        <dbReference type="EMBL" id="RKG74206.1"/>
    </source>
</evidence>
<proteinExistence type="predicted"/>
<dbReference type="RefSeq" id="WP_120544975.1">
    <property type="nucleotide sequence ID" value="NZ_RAVZ01000378.1"/>
</dbReference>
<name>A0A3A8HUW3_9BACT</name>
<sequence length="175" mass="18410">MFDSPENDSISPALRGLLELFATDLADVKFPDVDTEVLGEAAVQVRQKADAVARAQAALDAARQVLNESQESLLQKGQRALAYAKVFAEDDAELGAKLEAIHLPRPTRKAGRSEGPQATVEPVGMAPGSEENAPRRRGRPPKVRPVAGGSLFTEGGNTPESLANAQDDAASGLPS</sequence>
<dbReference type="Proteomes" id="UP000268094">
    <property type="component" value="Unassembled WGS sequence"/>
</dbReference>
<reference evidence="3" key="1">
    <citation type="submission" date="2018-09" db="EMBL/GenBank/DDBJ databases">
        <authorList>
            <person name="Livingstone P.G."/>
            <person name="Whitworth D.E."/>
        </authorList>
    </citation>
    <scope>NUCLEOTIDE SEQUENCE [LARGE SCALE GENOMIC DNA]</scope>
    <source>
        <strain evidence="3">CA054A</strain>
    </source>
</reference>
<gene>
    <name evidence="2" type="ORF">D7V88_35210</name>
</gene>
<feature type="region of interest" description="Disordered" evidence="1">
    <location>
        <begin position="99"/>
        <end position="175"/>
    </location>
</feature>
<comment type="caution">
    <text evidence="2">The sequence shown here is derived from an EMBL/GenBank/DDBJ whole genome shotgun (WGS) entry which is preliminary data.</text>
</comment>
<evidence type="ECO:0000256" key="1">
    <source>
        <dbReference type="SAM" id="MobiDB-lite"/>
    </source>
</evidence>
<protein>
    <submittedName>
        <fullName evidence="2">Uncharacterized protein</fullName>
    </submittedName>
</protein>
<accession>A0A3A8HUW3</accession>
<evidence type="ECO:0000313" key="3">
    <source>
        <dbReference type="Proteomes" id="UP000268094"/>
    </source>
</evidence>